<keyword evidence="5 10" id="KW-0808">Transferase</keyword>
<proteinExistence type="inferred from homology"/>
<sequence>MPGGSTTERGSIGAWLSRPWGAACLIGSVAQLLFSIGLTTPHKPVFDETHYVPAARALLALSHPVNIEHPLVGKELIALGMLIFGDNSLGWRLFASVAGTATVLGLFAILMLLTGRMRVAVIGAVLALLNFSLFIQARIAMLDVFEAAFLTSAIAAFLWSMTAPPEKVLRRWVLAAALLGLAMGAKWAAVPFLAYAIAAILFVRWREARRAGRPPVALFDMAEGPYWPGLPAASALPWLLAVSVGVYLATFLPAFFYADQPLTFASLLSFQGRMYAEQTQVLAPHPYQSSWWSWPLDIRPIWYLYEASDGGAWRGVLMIGNPAIWWGGLVCVGVALWRWGMGGPAKALLPVALWAGAFLPFALIPKSLGFIHYYFPASVFLCGVIATELSGRRSRRKGFWRADTLFVTVSALLFLYFYPIISASALPDSQAFHQWMWLPTWP</sequence>
<evidence type="ECO:0000256" key="6">
    <source>
        <dbReference type="ARBA" id="ARBA00022692"/>
    </source>
</evidence>
<evidence type="ECO:0000256" key="9">
    <source>
        <dbReference type="ARBA" id="ARBA00093617"/>
    </source>
</evidence>
<dbReference type="PANTHER" id="PTHR10050">
    <property type="entry name" value="DOLICHYL-PHOSPHATE-MANNOSE--PROTEIN MANNOSYLTRANSFERASE"/>
    <property type="match status" value="1"/>
</dbReference>
<gene>
    <name evidence="13" type="ORF">HZF05_04095</name>
</gene>
<feature type="domain" description="Protein O-mannosyl-transferase C-terminal four TM" evidence="12">
    <location>
        <begin position="265"/>
        <end position="441"/>
    </location>
</feature>
<evidence type="ECO:0000256" key="7">
    <source>
        <dbReference type="ARBA" id="ARBA00022989"/>
    </source>
</evidence>
<keyword evidence="10" id="KW-1003">Cell membrane</keyword>
<evidence type="ECO:0000256" key="8">
    <source>
        <dbReference type="ARBA" id="ARBA00023136"/>
    </source>
</evidence>
<dbReference type="AlphaFoldDB" id="A0A838L4B0"/>
<dbReference type="InterPro" id="IPR027005">
    <property type="entry name" value="PMT-like"/>
</dbReference>
<feature type="transmembrane region" description="Helical" evidence="10">
    <location>
        <begin position="323"/>
        <end position="340"/>
    </location>
</feature>
<evidence type="ECO:0000256" key="5">
    <source>
        <dbReference type="ARBA" id="ARBA00022679"/>
    </source>
</evidence>
<evidence type="ECO:0000256" key="4">
    <source>
        <dbReference type="ARBA" id="ARBA00022676"/>
    </source>
</evidence>
<evidence type="ECO:0000256" key="3">
    <source>
        <dbReference type="ARBA" id="ARBA00007222"/>
    </source>
</evidence>
<dbReference type="Proteomes" id="UP000570166">
    <property type="component" value="Unassembled WGS sequence"/>
</dbReference>
<dbReference type="GO" id="GO:0004169">
    <property type="term" value="F:dolichyl-phosphate-mannose-protein mannosyltransferase activity"/>
    <property type="evidence" value="ECO:0007669"/>
    <property type="project" value="UniProtKB-UniRule"/>
</dbReference>
<keyword evidence="4 10" id="KW-0328">Glycosyltransferase</keyword>
<organism evidence="13 14">
    <name type="scientific">Sphingomonas chungangi</name>
    <dbReference type="NCBI Taxonomy" id="2683589"/>
    <lineage>
        <taxon>Bacteria</taxon>
        <taxon>Pseudomonadati</taxon>
        <taxon>Pseudomonadota</taxon>
        <taxon>Alphaproteobacteria</taxon>
        <taxon>Sphingomonadales</taxon>
        <taxon>Sphingomonadaceae</taxon>
        <taxon>Sphingomonas</taxon>
    </lineage>
</organism>
<feature type="domain" description="ArnT-like N-terminal" evidence="11">
    <location>
        <begin position="84"/>
        <end position="255"/>
    </location>
</feature>
<evidence type="ECO:0000259" key="12">
    <source>
        <dbReference type="Pfam" id="PF16192"/>
    </source>
</evidence>
<keyword evidence="14" id="KW-1185">Reference proteome</keyword>
<feature type="transmembrane region" description="Helical" evidence="10">
    <location>
        <begin position="402"/>
        <end position="421"/>
    </location>
</feature>
<reference evidence="13 14" key="1">
    <citation type="submission" date="2020-07" db="EMBL/GenBank/DDBJ databases">
        <authorList>
            <person name="Sun Q."/>
        </authorList>
    </citation>
    <scope>NUCLEOTIDE SEQUENCE [LARGE SCALE GENOMIC DNA]</scope>
    <source>
        <strain evidence="13 14">CGMCC 1.13654</strain>
    </source>
</reference>
<feature type="transmembrane region" description="Helical" evidence="10">
    <location>
        <begin position="370"/>
        <end position="390"/>
    </location>
</feature>
<dbReference type="UniPathway" id="UPA00378"/>
<dbReference type="EMBL" id="JACEIB010000002">
    <property type="protein sequence ID" value="MBA2933269.1"/>
    <property type="molecule type" value="Genomic_DNA"/>
</dbReference>
<dbReference type="Pfam" id="PF02366">
    <property type="entry name" value="PMT"/>
    <property type="match status" value="1"/>
</dbReference>
<evidence type="ECO:0000256" key="2">
    <source>
        <dbReference type="ARBA" id="ARBA00004922"/>
    </source>
</evidence>
<accession>A0A838L4B0</accession>
<dbReference type="GO" id="GO:0005886">
    <property type="term" value="C:plasma membrane"/>
    <property type="evidence" value="ECO:0007669"/>
    <property type="project" value="UniProtKB-SubCell"/>
</dbReference>
<feature type="transmembrane region" description="Helical" evidence="10">
    <location>
        <begin position="238"/>
        <end position="258"/>
    </location>
</feature>
<feature type="transmembrane region" description="Helical" evidence="10">
    <location>
        <begin position="173"/>
        <end position="203"/>
    </location>
</feature>
<comment type="similarity">
    <text evidence="3 10">Belongs to the glycosyltransferase 39 family.</text>
</comment>
<keyword evidence="7 10" id="KW-1133">Transmembrane helix</keyword>
<dbReference type="GO" id="GO:0012505">
    <property type="term" value="C:endomembrane system"/>
    <property type="evidence" value="ECO:0007669"/>
    <property type="project" value="UniProtKB-SubCell"/>
</dbReference>
<feature type="transmembrane region" description="Helical" evidence="10">
    <location>
        <begin position="119"/>
        <end position="137"/>
    </location>
</feature>
<dbReference type="Pfam" id="PF16192">
    <property type="entry name" value="PMT_4TMC"/>
    <property type="match status" value="1"/>
</dbReference>
<keyword evidence="6 10" id="KW-0812">Transmembrane</keyword>
<evidence type="ECO:0000256" key="10">
    <source>
        <dbReference type="RuleBase" id="RU367007"/>
    </source>
</evidence>
<dbReference type="InterPro" id="IPR003342">
    <property type="entry name" value="ArnT-like_N"/>
</dbReference>
<dbReference type="InterPro" id="IPR032421">
    <property type="entry name" value="PMT_4TMC"/>
</dbReference>
<name>A0A838L4B0_9SPHN</name>
<evidence type="ECO:0000313" key="14">
    <source>
        <dbReference type="Proteomes" id="UP000570166"/>
    </source>
</evidence>
<comment type="subcellular location">
    <subcellularLocation>
        <location evidence="10">Cell membrane</location>
    </subcellularLocation>
    <subcellularLocation>
        <location evidence="1">Endomembrane system</location>
        <topology evidence="1">Multi-pass membrane protein</topology>
    </subcellularLocation>
</comment>
<feature type="transmembrane region" description="Helical" evidence="10">
    <location>
        <begin position="347"/>
        <end position="364"/>
    </location>
</feature>
<evidence type="ECO:0000313" key="13">
    <source>
        <dbReference type="EMBL" id="MBA2933269.1"/>
    </source>
</evidence>
<comment type="function">
    <text evidence="10">Protein O-mannosyltransferase that catalyzes the transfer of a single mannose residue from a polyprenol phospho-mannosyl lipidic donor to the hydroxyl group of selected serine and threonine residues in acceptor proteins.</text>
</comment>
<evidence type="ECO:0000256" key="1">
    <source>
        <dbReference type="ARBA" id="ARBA00004127"/>
    </source>
</evidence>
<protein>
    <recommendedName>
        <fullName evidence="9 10">Polyprenol-phosphate-mannose--protein mannosyltransferase</fullName>
        <ecNumber evidence="10">2.4.1.-</ecNumber>
    </recommendedName>
</protein>
<keyword evidence="8 10" id="KW-0472">Membrane</keyword>
<feature type="transmembrane region" description="Helical" evidence="10">
    <location>
        <begin position="89"/>
        <end position="113"/>
    </location>
</feature>
<comment type="pathway">
    <text evidence="2 10">Protein modification; protein glycosylation.</text>
</comment>
<dbReference type="EC" id="2.4.1.-" evidence="10"/>
<feature type="transmembrane region" description="Helical" evidence="10">
    <location>
        <begin position="20"/>
        <end position="38"/>
    </location>
</feature>
<comment type="caution">
    <text evidence="13">The sequence shown here is derived from an EMBL/GenBank/DDBJ whole genome shotgun (WGS) entry which is preliminary data.</text>
</comment>
<evidence type="ECO:0000259" key="11">
    <source>
        <dbReference type="Pfam" id="PF02366"/>
    </source>
</evidence>